<feature type="transmembrane region" description="Helical" evidence="2">
    <location>
        <begin position="101"/>
        <end position="126"/>
    </location>
</feature>
<organism evidence="3 4">
    <name type="scientific">Liparis tanakae</name>
    <name type="common">Tanaka's snailfish</name>
    <dbReference type="NCBI Taxonomy" id="230148"/>
    <lineage>
        <taxon>Eukaryota</taxon>
        <taxon>Metazoa</taxon>
        <taxon>Chordata</taxon>
        <taxon>Craniata</taxon>
        <taxon>Vertebrata</taxon>
        <taxon>Euteleostomi</taxon>
        <taxon>Actinopterygii</taxon>
        <taxon>Neopterygii</taxon>
        <taxon>Teleostei</taxon>
        <taxon>Neoteleostei</taxon>
        <taxon>Acanthomorphata</taxon>
        <taxon>Eupercaria</taxon>
        <taxon>Perciformes</taxon>
        <taxon>Cottioidei</taxon>
        <taxon>Cottales</taxon>
        <taxon>Liparidae</taxon>
        <taxon>Liparis</taxon>
    </lineage>
</organism>
<sequence length="217" mass="23735">MAGWMGSNVEVAMSSGRVKIIWKKQRMALISMAWTPLMDFTKRAMMEKKTVDSRAEPAASDATRRRAQRPPPAAFRRALASPRFLSIVAVVVRQADPRGCAFILAALVVVVAAAVAAVLAMAVYVVEHDSDAVLQGQSPLARAVVTVGHGEMYRLSGSMPRDGRPLSPNKRTAGKHRYQLDASRNTRSSMETRENARGACIFSSWDGTNRPLSVSHW</sequence>
<evidence type="ECO:0000256" key="1">
    <source>
        <dbReference type="SAM" id="MobiDB-lite"/>
    </source>
</evidence>
<evidence type="ECO:0000313" key="3">
    <source>
        <dbReference type="EMBL" id="TNN50295.1"/>
    </source>
</evidence>
<proteinExistence type="predicted"/>
<evidence type="ECO:0000256" key="2">
    <source>
        <dbReference type="SAM" id="Phobius"/>
    </source>
</evidence>
<gene>
    <name evidence="3" type="ORF">EYF80_039520</name>
</gene>
<keyword evidence="2" id="KW-0812">Transmembrane</keyword>
<reference evidence="3 4" key="1">
    <citation type="submission" date="2019-03" db="EMBL/GenBank/DDBJ databases">
        <title>First draft genome of Liparis tanakae, snailfish: a comprehensive survey of snailfish specific genes.</title>
        <authorList>
            <person name="Kim W."/>
            <person name="Song I."/>
            <person name="Jeong J.-H."/>
            <person name="Kim D."/>
            <person name="Kim S."/>
            <person name="Ryu S."/>
            <person name="Song J.Y."/>
            <person name="Lee S.K."/>
        </authorList>
    </citation>
    <scope>NUCLEOTIDE SEQUENCE [LARGE SCALE GENOMIC DNA]</scope>
    <source>
        <tissue evidence="3">Muscle</tissue>
    </source>
</reference>
<comment type="caution">
    <text evidence="3">The sequence shown here is derived from an EMBL/GenBank/DDBJ whole genome shotgun (WGS) entry which is preliminary data.</text>
</comment>
<dbReference type="Proteomes" id="UP000314294">
    <property type="component" value="Unassembled WGS sequence"/>
</dbReference>
<feature type="region of interest" description="Disordered" evidence="1">
    <location>
        <begin position="156"/>
        <end position="175"/>
    </location>
</feature>
<dbReference type="AlphaFoldDB" id="A0A4Z2GB69"/>
<feature type="region of interest" description="Disordered" evidence="1">
    <location>
        <begin position="50"/>
        <end position="73"/>
    </location>
</feature>
<dbReference type="EMBL" id="SRLO01000624">
    <property type="protein sequence ID" value="TNN50295.1"/>
    <property type="molecule type" value="Genomic_DNA"/>
</dbReference>
<keyword evidence="2" id="KW-1133">Transmembrane helix</keyword>
<keyword evidence="4" id="KW-1185">Reference proteome</keyword>
<name>A0A4Z2GB69_9TELE</name>
<accession>A0A4Z2GB69</accession>
<protein>
    <submittedName>
        <fullName evidence="3">Uncharacterized protein</fullName>
    </submittedName>
</protein>
<keyword evidence="2" id="KW-0472">Membrane</keyword>
<evidence type="ECO:0000313" key="4">
    <source>
        <dbReference type="Proteomes" id="UP000314294"/>
    </source>
</evidence>